<organism evidence="8 9">
    <name type="scientific">Candidatus Defluviibacterium haderslevense</name>
    <dbReference type="NCBI Taxonomy" id="2981993"/>
    <lineage>
        <taxon>Bacteria</taxon>
        <taxon>Pseudomonadati</taxon>
        <taxon>Bacteroidota</taxon>
        <taxon>Saprospiria</taxon>
        <taxon>Saprospirales</taxon>
        <taxon>Saprospiraceae</taxon>
        <taxon>Candidatus Defluviibacterium</taxon>
    </lineage>
</organism>
<dbReference type="InterPro" id="IPR036421">
    <property type="entry name" value="Fe_dep_repressor_sf"/>
</dbReference>
<dbReference type="InterPro" id="IPR022689">
    <property type="entry name" value="Iron_dep_repressor"/>
</dbReference>
<dbReference type="GO" id="GO:0046914">
    <property type="term" value="F:transition metal ion binding"/>
    <property type="evidence" value="ECO:0007669"/>
    <property type="project" value="InterPro"/>
</dbReference>
<dbReference type="SUPFAM" id="SSF46785">
    <property type="entry name" value="Winged helix' DNA-binding domain"/>
    <property type="match status" value="1"/>
</dbReference>
<dbReference type="SMART" id="SM00529">
    <property type="entry name" value="HTH_DTXR"/>
    <property type="match status" value="1"/>
</dbReference>
<dbReference type="AlphaFoldDB" id="A0A9D7S8M5"/>
<dbReference type="InterPro" id="IPR036388">
    <property type="entry name" value="WH-like_DNA-bd_sf"/>
</dbReference>
<comment type="function">
    <text evidence="6">In the presence of manganese, represses expression of mntH and mntS. Up-regulates expression of mntP.</text>
</comment>
<evidence type="ECO:0000256" key="1">
    <source>
        <dbReference type="ARBA" id="ARBA00007871"/>
    </source>
</evidence>
<dbReference type="GO" id="GO:0046983">
    <property type="term" value="F:protein dimerization activity"/>
    <property type="evidence" value="ECO:0007669"/>
    <property type="project" value="InterPro"/>
</dbReference>
<gene>
    <name evidence="8" type="ORF">IPO85_09760</name>
</gene>
<dbReference type="Pfam" id="PF01325">
    <property type="entry name" value="Fe_dep_repress"/>
    <property type="match status" value="1"/>
</dbReference>
<dbReference type="Proteomes" id="UP000808349">
    <property type="component" value="Unassembled WGS sequence"/>
</dbReference>
<dbReference type="Gene3D" id="1.10.10.10">
    <property type="entry name" value="Winged helix-like DNA-binding domain superfamily/Winged helix DNA-binding domain"/>
    <property type="match status" value="1"/>
</dbReference>
<keyword evidence="4" id="KW-0238">DNA-binding</keyword>
<evidence type="ECO:0000256" key="6">
    <source>
        <dbReference type="ARBA" id="ARBA00025185"/>
    </source>
</evidence>
<dbReference type="GO" id="GO:0003677">
    <property type="term" value="F:DNA binding"/>
    <property type="evidence" value="ECO:0007669"/>
    <property type="project" value="UniProtKB-KW"/>
</dbReference>
<accession>A0A9D7S8M5</accession>
<evidence type="ECO:0000313" key="8">
    <source>
        <dbReference type="EMBL" id="MBK9717783.1"/>
    </source>
</evidence>
<feature type="domain" description="HTH dtxR-type" evidence="7">
    <location>
        <begin position="1"/>
        <end position="66"/>
    </location>
</feature>
<dbReference type="PROSITE" id="PS50944">
    <property type="entry name" value="HTH_DTXR"/>
    <property type="match status" value="1"/>
</dbReference>
<evidence type="ECO:0000256" key="5">
    <source>
        <dbReference type="ARBA" id="ARBA00023163"/>
    </source>
</evidence>
<name>A0A9D7S8M5_9BACT</name>
<dbReference type="PANTHER" id="PTHR33238">
    <property type="entry name" value="IRON (METAL) DEPENDENT REPRESSOR, DTXR FAMILY"/>
    <property type="match status" value="1"/>
</dbReference>
<dbReference type="Pfam" id="PF02742">
    <property type="entry name" value="Fe_dep_repr_C"/>
    <property type="match status" value="1"/>
</dbReference>
<dbReference type="Pfam" id="PF04023">
    <property type="entry name" value="FeoA"/>
    <property type="match status" value="1"/>
</dbReference>
<dbReference type="InterPro" id="IPR036390">
    <property type="entry name" value="WH_DNA-bd_sf"/>
</dbReference>
<protein>
    <recommendedName>
        <fullName evidence="2">Transcriptional regulator MntR</fullName>
    </recommendedName>
</protein>
<sequence>MLSFTEENYLKSIFLISTDGNAVSEVGTNNLASFLNLKPATVNDMLKKLKDKEMIHYEKYGKITLSTIGKKYALEVLRKQRLWETFLYEKLDFTWDEVQEVSEQLEHIKSHKLINKLDEFLNFPEFDPHGEVIPNAKGEMRTLFKKRLSEVEIGHYCKMIAVKDTSAPFLQYVVKLGLGISSSIKVIDKNNYDHLIEIEVNGKRSSVSQKFAENIFIVCNNCEIGHSCLKKHCEIQ</sequence>
<dbReference type="PANTHER" id="PTHR33238:SF7">
    <property type="entry name" value="IRON-DEPENDENT TRANSCRIPTIONAL REGULATOR"/>
    <property type="match status" value="1"/>
</dbReference>
<comment type="caution">
    <text evidence="8">The sequence shown here is derived from an EMBL/GenBank/DDBJ whole genome shotgun (WGS) entry which is preliminary data.</text>
</comment>
<evidence type="ECO:0000256" key="2">
    <source>
        <dbReference type="ARBA" id="ARBA00022386"/>
    </source>
</evidence>
<dbReference type="InterPro" id="IPR022687">
    <property type="entry name" value="HTH_DTXR"/>
</dbReference>
<dbReference type="Gene3D" id="1.10.60.10">
    <property type="entry name" value="Iron dependent repressor, metal binding and dimerisation domain"/>
    <property type="match status" value="1"/>
</dbReference>
<comment type="similarity">
    <text evidence="1">Belongs to the DtxR/MntR family.</text>
</comment>
<dbReference type="Gene3D" id="2.30.30.90">
    <property type="match status" value="1"/>
</dbReference>
<dbReference type="InterPro" id="IPR038157">
    <property type="entry name" value="FeoA_core_dom"/>
</dbReference>
<evidence type="ECO:0000313" key="9">
    <source>
        <dbReference type="Proteomes" id="UP000808349"/>
    </source>
</evidence>
<reference evidence="8 9" key="1">
    <citation type="submission" date="2020-10" db="EMBL/GenBank/DDBJ databases">
        <title>Connecting structure to function with the recovery of over 1000 high-quality activated sludge metagenome-assembled genomes encoding full-length rRNA genes using long-read sequencing.</title>
        <authorList>
            <person name="Singleton C.M."/>
            <person name="Petriglieri F."/>
            <person name="Kristensen J.M."/>
            <person name="Kirkegaard R.H."/>
            <person name="Michaelsen T.Y."/>
            <person name="Andersen M.H."/>
            <person name="Karst S.M."/>
            <person name="Dueholm M.S."/>
            <person name="Nielsen P.H."/>
            <person name="Albertsen M."/>
        </authorList>
    </citation>
    <scope>NUCLEOTIDE SEQUENCE [LARGE SCALE GENOMIC DNA]</scope>
    <source>
        <strain evidence="8">Ribe_18-Q3-R11-54_BAT3C.373</strain>
    </source>
</reference>
<keyword evidence="5" id="KW-0804">Transcription</keyword>
<dbReference type="GO" id="GO:0003700">
    <property type="term" value="F:DNA-binding transcription factor activity"/>
    <property type="evidence" value="ECO:0007669"/>
    <property type="project" value="InterPro"/>
</dbReference>
<dbReference type="InterPro" id="IPR007167">
    <property type="entry name" value="Fe-transptr_FeoA-like"/>
</dbReference>
<evidence type="ECO:0000259" key="7">
    <source>
        <dbReference type="PROSITE" id="PS50944"/>
    </source>
</evidence>
<dbReference type="InterPro" id="IPR050536">
    <property type="entry name" value="DtxR_MntR_Metal-Reg"/>
</dbReference>
<evidence type="ECO:0000256" key="4">
    <source>
        <dbReference type="ARBA" id="ARBA00023125"/>
    </source>
</evidence>
<proteinExistence type="inferred from homology"/>
<dbReference type="InterPro" id="IPR001367">
    <property type="entry name" value="Fe_dep_repressor"/>
</dbReference>
<evidence type="ECO:0000256" key="3">
    <source>
        <dbReference type="ARBA" id="ARBA00023015"/>
    </source>
</evidence>
<dbReference type="EMBL" id="JADKFW010000005">
    <property type="protein sequence ID" value="MBK9717783.1"/>
    <property type="molecule type" value="Genomic_DNA"/>
</dbReference>
<keyword evidence="3" id="KW-0805">Transcription regulation</keyword>
<dbReference type="SUPFAM" id="SSF47979">
    <property type="entry name" value="Iron-dependent repressor protein, dimerization domain"/>
    <property type="match status" value="1"/>
</dbReference>